<keyword evidence="6" id="KW-1185">Reference proteome</keyword>
<dbReference type="PANTHER" id="PTHR37164:SF1">
    <property type="entry name" value="BACTERIOHEMERYTHRIN"/>
    <property type="match status" value="1"/>
</dbReference>
<comment type="caution">
    <text evidence="5">The sequence shown here is derived from an EMBL/GenBank/DDBJ whole genome shotgun (WGS) entry which is preliminary data.</text>
</comment>
<gene>
    <name evidence="5" type="ORF">J2Z42_000425</name>
</gene>
<dbReference type="Proteomes" id="UP001519307">
    <property type="component" value="Unassembled WGS sequence"/>
</dbReference>
<dbReference type="InterPro" id="IPR035938">
    <property type="entry name" value="Hemerythrin-like_sf"/>
</dbReference>
<feature type="domain" description="Hemerythrin-like" evidence="4">
    <location>
        <begin position="11"/>
        <end position="129"/>
    </location>
</feature>
<dbReference type="PANTHER" id="PTHR37164">
    <property type="entry name" value="BACTERIOHEMERYTHRIN"/>
    <property type="match status" value="1"/>
</dbReference>
<accession>A0ABS4KQA0</accession>
<dbReference type="InterPro" id="IPR012827">
    <property type="entry name" value="Hemerythrin_metal-bd"/>
</dbReference>
<dbReference type="NCBIfam" id="NF033749">
    <property type="entry name" value="bact_hemeryth"/>
    <property type="match status" value="1"/>
</dbReference>
<dbReference type="CDD" id="cd12107">
    <property type="entry name" value="Hemerythrin"/>
    <property type="match status" value="1"/>
</dbReference>
<sequence>MFEWNDKYSCGIKKIDDEHKRLFEIGREIYNLVKDVNEMAYIDQILDAIDELKDYTVYHFEDEERIMLMYEYPGYKEQKLVHDKFIDKIENLDTDEIEKNPQEEVIKLLDFVYNWISEHILGMDFKIKDYVNNLKLSTLLKHSNKFVEDEKK</sequence>
<comment type="similarity">
    <text evidence="1">Belongs to the hemerythrin family.</text>
</comment>
<dbReference type="NCBIfam" id="TIGR02481">
    <property type="entry name" value="hemeryth_dom"/>
    <property type="match status" value="1"/>
</dbReference>
<name>A0ABS4KQA0_9CLOT</name>
<dbReference type="EMBL" id="JAGGLM010000001">
    <property type="protein sequence ID" value="MBP2031760.1"/>
    <property type="molecule type" value="Genomic_DNA"/>
</dbReference>
<dbReference type="SUPFAM" id="SSF47188">
    <property type="entry name" value="Hemerythrin-like"/>
    <property type="match status" value="1"/>
</dbReference>
<organism evidence="5 6">
    <name type="scientific">Clostridium algifaecis</name>
    <dbReference type="NCBI Taxonomy" id="1472040"/>
    <lineage>
        <taxon>Bacteria</taxon>
        <taxon>Bacillati</taxon>
        <taxon>Bacillota</taxon>
        <taxon>Clostridia</taxon>
        <taxon>Eubacteriales</taxon>
        <taxon>Clostridiaceae</taxon>
        <taxon>Clostridium</taxon>
    </lineage>
</organism>
<dbReference type="Pfam" id="PF01814">
    <property type="entry name" value="Hemerythrin"/>
    <property type="match status" value="1"/>
</dbReference>
<evidence type="ECO:0000256" key="3">
    <source>
        <dbReference type="ARBA" id="ARBA00023004"/>
    </source>
</evidence>
<proteinExistence type="inferred from homology"/>
<protein>
    <submittedName>
        <fullName evidence="5">Hemerythrin</fullName>
    </submittedName>
</protein>
<dbReference type="InterPro" id="IPR050669">
    <property type="entry name" value="Hemerythrin"/>
</dbReference>
<evidence type="ECO:0000313" key="5">
    <source>
        <dbReference type="EMBL" id="MBP2031760.1"/>
    </source>
</evidence>
<keyword evidence="3" id="KW-0408">Iron</keyword>
<dbReference type="RefSeq" id="WP_209700698.1">
    <property type="nucleotide sequence ID" value="NZ_JAGGLM010000001.1"/>
</dbReference>
<evidence type="ECO:0000259" key="4">
    <source>
        <dbReference type="Pfam" id="PF01814"/>
    </source>
</evidence>
<dbReference type="Gene3D" id="1.20.120.50">
    <property type="entry name" value="Hemerythrin-like"/>
    <property type="match status" value="1"/>
</dbReference>
<reference evidence="5 6" key="1">
    <citation type="submission" date="2021-03" db="EMBL/GenBank/DDBJ databases">
        <title>Genomic Encyclopedia of Type Strains, Phase IV (KMG-IV): sequencing the most valuable type-strain genomes for metagenomic binning, comparative biology and taxonomic classification.</title>
        <authorList>
            <person name="Goeker M."/>
        </authorList>
    </citation>
    <scope>NUCLEOTIDE SEQUENCE [LARGE SCALE GENOMIC DNA]</scope>
    <source>
        <strain evidence="5 6">DSM 28783</strain>
    </source>
</reference>
<dbReference type="InterPro" id="IPR012312">
    <property type="entry name" value="Hemerythrin-like"/>
</dbReference>
<keyword evidence="2" id="KW-0479">Metal-binding</keyword>
<evidence type="ECO:0000256" key="2">
    <source>
        <dbReference type="ARBA" id="ARBA00022723"/>
    </source>
</evidence>
<evidence type="ECO:0000256" key="1">
    <source>
        <dbReference type="ARBA" id="ARBA00010587"/>
    </source>
</evidence>
<evidence type="ECO:0000313" key="6">
    <source>
        <dbReference type="Proteomes" id="UP001519307"/>
    </source>
</evidence>